<dbReference type="Gene3D" id="1.10.10.1100">
    <property type="entry name" value="BFD-like [2Fe-2S]-binding domain"/>
    <property type="match status" value="1"/>
</dbReference>
<dbReference type="Gene3D" id="3.50.50.60">
    <property type="entry name" value="FAD/NAD(P)-binding domain"/>
    <property type="match status" value="1"/>
</dbReference>
<dbReference type="Proteomes" id="UP001198962">
    <property type="component" value="Unassembled WGS sequence"/>
</dbReference>
<reference evidence="3" key="1">
    <citation type="submission" date="2021-10" db="EMBL/GenBank/DDBJ databases">
        <title>Anaerobic single-cell dispensing facilitates the cultivation of human gut bacteria.</title>
        <authorList>
            <person name="Afrizal A."/>
        </authorList>
    </citation>
    <scope>NUCLEOTIDE SEQUENCE</scope>
    <source>
        <strain evidence="3">CLA-AA-H274</strain>
    </source>
</reference>
<gene>
    <name evidence="3" type="ORF">LKD32_13360</name>
</gene>
<dbReference type="AlphaFoldDB" id="A0AAE3DM85"/>
<dbReference type="InterPro" id="IPR036188">
    <property type="entry name" value="FAD/NAD-bd_sf"/>
</dbReference>
<sequence length="488" mass="54704">MERFDVIVIGAGVVGSAVARELARYRLNSCVLEKELDVACGNSSRNTGMLHAGFTYKPGSLKAECAVEGNKEFDQVAKELGVPFKRTGKLVVGFTEHDRENILKYKVIGEKNGVEGMRMIDKEEIEKIDPNAGGEFAMYVPSSGILDPMAYTIALAENACMNGVKFHFGEKVVKIDRPDSEDGDYRIHTEENEYATRWVINCAGMYAPEISEMLGYPNYPTKGFKGEYYVLDKKAGKYLSIPVYPAPNDKGGFSTHATPTVDGNVLVGPDSYVTEDREDYKVTKSHLDGLFADGSRMFKQMKREYFIRNFAGIRWKRYNPETGEILDFLLESDDAHPHTVNLVGIESPGITCALPLARRAVARLVAKENPQKNETFNPVRPAPKRFYDMTREEQREAVEKNPLYGEIVCRCETVTKAEILSAIHNPLGVHTVTGIKNRTRATMGRCQGGYCETRITDMIEEELGVKPEDVRYSKKDSYMFTGRVRDAK</sequence>
<dbReference type="Pfam" id="PF01266">
    <property type="entry name" value="DAO"/>
    <property type="match status" value="1"/>
</dbReference>
<dbReference type="PANTHER" id="PTHR42720">
    <property type="entry name" value="GLYCEROL-3-PHOSPHATE DEHYDROGENASE"/>
    <property type="match status" value="1"/>
</dbReference>
<dbReference type="InterPro" id="IPR041854">
    <property type="entry name" value="BFD-like_2Fe2S-bd_dom_sf"/>
</dbReference>
<dbReference type="InterPro" id="IPR052745">
    <property type="entry name" value="G3P_Oxidase/Oxidoreductase"/>
</dbReference>
<comment type="caution">
    <text evidence="3">The sequence shown here is derived from an EMBL/GenBank/DDBJ whole genome shotgun (WGS) entry which is preliminary data.</text>
</comment>
<proteinExistence type="predicted"/>
<evidence type="ECO:0000313" key="3">
    <source>
        <dbReference type="EMBL" id="MCC2165843.1"/>
    </source>
</evidence>
<evidence type="ECO:0000313" key="4">
    <source>
        <dbReference type="Proteomes" id="UP001198962"/>
    </source>
</evidence>
<feature type="domain" description="BFD-like [2Fe-2S]-binding" evidence="2">
    <location>
        <begin position="407"/>
        <end position="461"/>
    </location>
</feature>
<dbReference type="RefSeq" id="WP_308452041.1">
    <property type="nucleotide sequence ID" value="NZ_JAJEPU010000057.1"/>
</dbReference>
<protein>
    <submittedName>
        <fullName evidence="3">NAD(P)/FAD-dependent oxidoreductase</fullName>
    </submittedName>
</protein>
<dbReference type="PANTHER" id="PTHR42720:SF1">
    <property type="entry name" value="GLYCEROL 3-PHOSPHATE OXIDASE"/>
    <property type="match status" value="1"/>
</dbReference>
<dbReference type="InterPro" id="IPR007419">
    <property type="entry name" value="BFD-like_2Fe2S-bd_dom"/>
</dbReference>
<accession>A0AAE3DM85</accession>
<dbReference type="Gene3D" id="3.30.9.10">
    <property type="entry name" value="D-Amino Acid Oxidase, subunit A, domain 2"/>
    <property type="match status" value="1"/>
</dbReference>
<dbReference type="Pfam" id="PF04324">
    <property type="entry name" value="Fer2_BFD"/>
    <property type="match status" value="1"/>
</dbReference>
<name>A0AAE3DM85_9FIRM</name>
<organism evidence="3 4">
    <name type="scientific">Brotaphodocola catenula</name>
    <dbReference type="NCBI Taxonomy" id="2885361"/>
    <lineage>
        <taxon>Bacteria</taxon>
        <taxon>Bacillati</taxon>
        <taxon>Bacillota</taxon>
        <taxon>Clostridia</taxon>
        <taxon>Lachnospirales</taxon>
        <taxon>Lachnospiraceae</taxon>
        <taxon>Brotaphodocola</taxon>
    </lineage>
</organism>
<dbReference type="SUPFAM" id="SSF51905">
    <property type="entry name" value="FAD/NAD(P)-binding domain"/>
    <property type="match status" value="1"/>
</dbReference>
<dbReference type="InterPro" id="IPR006076">
    <property type="entry name" value="FAD-dep_OxRdtase"/>
</dbReference>
<dbReference type="EMBL" id="JAJEPU010000057">
    <property type="protein sequence ID" value="MCC2165843.1"/>
    <property type="molecule type" value="Genomic_DNA"/>
</dbReference>
<evidence type="ECO:0000259" key="1">
    <source>
        <dbReference type="Pfam" id="PF01266"/>
    </source>
</evidence>
<keyword evidence="4" id="KW-1185">Reference proteome</keyword>
<dbReference type="CDD" id="cd19946">
    <property type="entry name" value="GlpA-like_Fer2_BFD-like"/>
    <property type="match status" value="1"/>
</dbReference>
<feature type="domain" description="FAD dependent oxidoreductase" evidence="1">
    <location>
        <begin position="5"/>
        <end position="361"/>
    </location>
</feature>
<evidence type="ECO:0000259" key="2">
    <source>
        <dbReference type="Pfam" id="PF04324"/>
    </source>
</evidence>